<dbReference type="NCBIfam" id="NF004547">
    <property type="entry name" value="PRK05889.1"/>
    <property type="match status" value="1"/>
</dbReference>
<dbReference type="PANTHER" id="PTHR45266">
    <property type="entry name" value="OXALOACETATE DECARBOXYLASE ALPHA CHAIN"/>
    <property type="match status" value="1"/>
</dbReference>
<organism evidence="3 4">
    <name type="scientific">Kibdelosporangium aridum</name>
    <dbReference type="NCBI Taxonomy" id="2030"/>
    <lineage>
        <taxon>Bacteria</taxon>
        <taxon>Bacillati</taxon>
        <taxon>Actinomycetota</taxon>
        <taxon>Actinomycetes</taxon>
        <taxon>Pseudonocardiales</taxon>
        <taxon>Pseudonocardiaceae</taxon>
        <taxon>Kibdelosporangium</taxon>
    </lineage>
</organism>
<keyword evidence="1" id="KW-0092">Biotin</keyword>
<dbReference type="AlphaFoldDB" id="A0A428YB95"/>
<feature type="domain" description="Lipoyl-binding" evidence="2">
    <location>
        <begin position="1"/>
        <end position="71"/>
    </location>
</feature>
<dbReference type="PANTHER" id="PTHR45266:SF3">
    <property type="entry name" value="OXALOACETATE DECARBOXYLASE ALPHA CHAIN"/>
    <property type="match status" value="1"/>
</dbReference>
<evidence type="ECO:0000313" key="3">
    <source>
        <dbReference type="EMBL" id="RSM64857.1"/>
    </source>
</evidence>
<dbReference type="SUPFAM" id="SSF51230">
    <property type="entry name" value="Single hybrid motif"/>
    <property type="match status" value="1"/>
</dbReference>
<accession>A0A428YB95</accession>
<dbReference type="Proteomes" id="UP000287547">
    <property type="component" value="Unassembled WGS sequence"/>
</dbReference>
<evidence type="ECO:0000256" key="1">
    <source>
        <dbReference type="ARBA" id="ARBA00023267"/>
    </source>
</evidence>
<dbReference type="CDD" id="cd06850">
    <property type="entry name" value="biotinyl_domain"/>
    <property type="match status" value="1"/>
</dbReference>
<gene>
    <name evidence="3" type="ORF">DMH04_50480</name>
</gene>
<sequence>MAEKIEAEIVANVLKVVAYEGQSLAQGDTVVLLESMKMEIPVITESAGKLTKIAVKEGDVVQEHDLIAVVE</sequence>
<dbReference type="InterPro" id="IPR011053">
    <property type="entry name" value="Single_hybrid_motif"/>
</dbReference>
<comment type="caution">
    <text evidence="3">The sequence shown here is derived from an EMBL/GenBank/DDBJ whole genome shotgun (WGS) entry which is preliminary data.</text>
</comment>
<protein>
    <submittedName>
        <fullName evidence="3">Acetyl-CoA carboxylase biotin carboxyl carrier protein subunit</fullName>
    </submittedName>
</protein>
<dbReference type="Pfam" id="PF00364">
    <property type="entry name" value="Biotin_lipoyl"/>
    <property type="match status" value="1"/>
</dbReference>
<reference evidence="3 4" key="1">
    <citation type="submission" date="2018-05" db="EMBL/GenBank/DDBJ databases">
        <title>Evolution of GPA BGCs.</title>
        <authorList>
            <person name="Waglechner N."/>
            <person name="Wright G.D."/>
        </authorList>
    </citation>
    <scope>NUCLEOTIDE SEQUENCE [LARGE SCALE GENOMIC DNA]</scope>
    <source>
        <strain evidence="3 4">A82846</strain>
    </source>
</reference>
<name>A0A428YB95_KIBAR</name>
<evidence type="ECO:0000313" key="4">
    <source>
        <dbReference type="Proteomes" id="UP000287547"/>
    </source>
</evidence>
<evidence type="ECO:0000259" key="2">
    <source>
        <dbReference type="PROSITE" id="PS50968"/>
    </source>
</evidence>
<dbReference type="OrthoDB" id="163546at2"/>
<proteinExistence type="predicted"/>
<dbReference type="Gene3D" id="2.40.50.100">
    <property type="match status" value="1"/>
</dbReference>
<dbReference type="InterPro" id="IPR050709">
    <property type="entry name" value="Biotin_Carboxyl_Carrier/Decarb"/>
</dbReference>
<dbReference type="RefSeq" id="WP_037251822.1">
    <property type="nucleotide sequence ID" value="NZ_QHKI01000092.1"/>
</dbReference>
<dbReference type="EMBL" id="QHKI01000092">
    <property type="protein sequence ID" value="RSM64857.1"/>
    <property type="molecule type" value="Genomic_DNA"/>
</dbReference>
<dbReference type="PROSITE" id="PS50968">
    <property type="entry name" value="BIOTINYL_LIPOYL"/>
    <property type="match status" value="1"/>
</dbReference>
<dbReference type="InterPro" id="IPR000089">
    <property type="entry name" value="Biotin_lipoyl"/>
</dbReference>